<dbReference type="SUPFAM" id="SSF53756">
    <property type="entry name" value="UDP-Glycosyltransferase/glycogen phosphorylase"/>
    <property type="match status" value="1"/>
</dbReference>
<dbReference type="InterPro" id="IPR009695">
    <property type="entry name" value="Diacylglyc_glucosyltr_N"/>
</dbReference>
<evidence type="ECO:0000313" key="8">
    <source>
        <dbReference type="Proteomes" id="UP000198806"/>
    </source>
</evidence>
<evidence type="ECO:0000259" key="6">
    <source>
        <dbReference type="Pfam" id="PF06925"/>
    </source>
</evidence>
<dbReference type="InterPro" id="IPR050519">
    <property type="entry name" value="Glycosyltransf_28_UgtP"/>
</dbReference>
<keyword evidence="3" id="KW-0328">Glycosyltransferase</keyword>
<dbReference type="EMBL" id="FOWD01000050">
    <property type="protein sequence ID" value="SFO62834.1"/>
    <property type="molecule type" value="Genomic_DNA"/>
</dbReference>
<dbReference type="GO" id="GO:0016020">
    <property type="term" value="C:membrane"/>
    <property type="evidence" value="ECO:0007669"/>
    <property type="project" value="UniProtKB-SubCell"/>
</dbReference>
<feature type="domain" description="Diacylglycerol glucosyltransferase N-terminal" evidence="6">
    <location>
        <begin position="14"/>
        <end position="177"/>
    </location>
</feature>
<evidence type="ECO:0000259" key="5">
    <source>
        <dbReference type="Pfam" id="PF04101"/>
    </source>
</evidence>
<dbReference type="GO" id="GO:0016758">
    <property type="term" value="F:hexosyltransferase activity"/>
    <property type="evidence" value="ECO:0007669"/>
    <property type="project" value="InterPro"/>
</dbReference>
<evidence type="ECO:0000313" key="7">
    <source>
        <dbReference type="EMBL" id="SFO62834.1"/>
    </source>
</evidence>
<dbReference type="OrthoDB" id="9815663at2"/>
<dbReference type="Pfam" id="PF04101">
    <property type="entry name" value="Glyco_tran_28_C"/>
    <property type="match status" value="1"/>
</dbReference>
<dbReference type="RefSeq" id="WP_091688789.1">
    <property type="nucleotide sequence ID" value="NZ_BAABFM010000030.1"/>
</dbReference>
<accession>A0A1I5IQN9</accession>
<evidence type="ECO:0000256" key="3">
    <source>
        <dbReference type="ARBA" id="ARBA00022676"/>
    </source>
</evidence>
<dbReference type="GO" id="GO:0009247">
    <property type="term" value="P:glycolipid biosynthetic process"/>
    <property type="evidence" value="ECO:0007669"/>
    <property type="project" value="InterPro"/>
</dbReference>
<comment type="similarity">
    <text evidence="2">Belongs to the glycosyltransferase 28 family.</text>
</comment>
<reference evidence="7 8" key="1">
    <citation type="submission" date="2016-10" db="EMBL/GenBank/DDBJ databases">
        <authorList>
            <person name="de Groot N.N."/>
        </authorList>
    </citation>
    <scope>NUCLEOTIDE SEQUENCE [LARGE SCALE GENOMIC DNA]</scope>
    <source>
        <strain evidence="7 8">DSM 1283</strain>
    </source>
</reference>
<evidence type="ECO:0000256" key="4">
    <source>
        <dbReference type="ARBA" id="ARBA00022679"/>
    </source>
</evidence>
<organism evidence="7 8">
    <name type="scientific">Anaerocolumna aminovalerica</name>
    <dbReference type="NCBI Taxonomy" id="1527"/>
    <lineage>
        <taxon>Bacteria</taxon>
        <taxon>Bacillati</taxon>
        <taxon>Bacillota</taxon>
        <taxon>Clostridia</taxon>
        <taxon>Lachnospirales</taxon>
        <taxon>Lachnospiraceae</taxon>
        <taxon>Anaerocolumna</taxon>
    </lineage>
</organism>
<feature type="domain" description="Glycosyl transferase family 28 C-terminal" evidence="5">
    <location>
        <begin position="218"/>
        <end position="328"/>
    </location>
</feature>
<evidence type="ECO:0000256" key="2">
    <source>
        <dbReference type="ARBA" id="ARBA00006962"/>
    </source>
</evidence>
<evidence type="ECO:0000256" key="1">
    <source>
        <dbReference type="ARBA" id="ARBA00004370"/>
    </source>
</evidence>
<keyword evidence="4 7" id="KW-0808">Transferase</keyword>
<dbReference type="Gene3D" id="3.40.50.2000">
    <property type="entry name" value="Glycogen Phosphorylase B"/>
    <property type="match status" value="1"/>
</dbReference>
<comment type="subcellular location">
    <subcellularLocation>
        <location evidence="1">Membrane</location>
    </subcellularLocation>
</comment>
<keyword evidence="8" id="KW-1185">Reference proteome</keyword>
<dbReference type="PANTHER" id="PTHR43025:SF3">
    <property type="entry name" value="MONOGALACTOSYLDIACYLGLYCEROL SYNTHASE 1, CHLOROPLASTIC"/>
    <property type="match status" value="1"/>
</dbReference>
<dbReference type="InterPro" id="IPR007235">
    <property type="entry name" value="Glyco_trans_28_C"/>
</dbReference>
<dbReference type="Pfam" id="PF06925">
    <property type="entry name" value="MGDG_synth"/>
    <property type="match status" value="1"/>
</dbReference>
<dbReference type="AlphaFoldDB" id="A0A1I5IQN9"/>
<protein>
    <submittedName>
        <fullName evidence="7">UDP-N-acetylglucosamine:LPS N-acetylglucosamine transferase</fullName>
    </submittedName>
</protein>
<dbReference type="Proteomes" id="UP000198806">
    <property type="component" value="Unassembled WGS sequence"/>
</dbReference>
<name>A0A1I5IQN9_9FIRM</name>
<dbReference type="STRING" id="1527.SAMN04489757_15011"/>
<gene>
    <name evidence="7" type="ORF">SAMN04489757_15011</name>
</gene>
<proteinExistence type="inferred from homology"/>
<dbReference type="PANTHER" id="PTHR43025">
    <property type="entry name" value="MONOGALACTOSYLDIACYLGLYCEROL SYNTHASE"/>
    <property type="match status" value="1"/>
</dbReference>
<sequence>MKIIILTGKFGMGHMTAALAVKQQIDNSHFNADVEVIDWLDYISPRLANKYYSFFHFLVNKGRKIYNIRYRLLENKKTDQKPDLNAIFKKCFTKLMDEKKPDIIISTLPVCSQFMSMYKEKTGSCIPLITCVTDITGHSEWINKNTDFYFVGSPSVTDKFISKGVLPDKIFETGLPVRLEFLNNDFFKSTNSKDLRHILIMGGGLGMLPKTFNFYESLELLPNTKVTIITGKNNGLYERLKDRYQNITVLGYVDNVYDYMKQADIIITKPGGITTFEAIYAEVPILALNPSLQQEIYNAQYIQKMGIGTIIHGNSKQCLEEIEKMLDYCHLDYYKSNIQKLKGQLSKYKLTKVLEMTICEGNTLANNGFKNIYQPIREDYNINEKISFNIR</sequence>